<dbReference type="InterPro" id="IPR001789">
    <property type="entry name" value="Sig_transdc_resp-reg_receiver"/>
</dbReference>
<name>A0A2N0VJ04_9BACT</name>
<gene>
    <name evidence="3" type="ORF">CWD77_01500</name>
</gene>
<dbReference type="CDD" id="cd17534">
    <property type="entry name" value="REC_DC-like"/>
    <property type="match status" value="1"/>
</dbReference>
<evidence type="ECO:0000313" key="3">
    <source>
        <dbReference type="EMBL" id="PKD44170.1"/>
    </source>
</evidence>
<dbReference type="PROSITE" id="PS50110">
    <property type="entry name" value="RESPONSE_REGULATORY"/>
    <property type="match status" value="1"/>
</dbReference>
<dbReference type="PANTHER" id="PTHR43228">
    <property type="entry name" value="TWO-COMPONENT RESPONSE REGULATOR"/>
    <property type="match status" value="1"/>
</dbReference>
<reference evidence="3 4" key="1">
    <citation type="submission" date="2017-11" db="EMBL/GenBank/DDBJ databases">
        <title>Rhodohalobacter 15182 sp. nov., isolated from a salt lake.</title>
        <authorList>
            <person name="Han S."/>
        </authorList>
    </citation>
    <scope>NUCLEOTIDE SEQUENCE [LARGE SCALE GENOMIC DNA]</scope>
    <source>
        <strain evidence="3 4">15182</strain>
    </source>
</reference>
<evidence type="ECO:0000313" key="4">
    <source>
        <dbReference type="Proteomes" id="UP000233398"/>
    </source>
</evidence>
<feature type="domain" description="Response regulatory" evidence="2">
    <location>
        <begin position="3"/>
        <end position="115"/>
    </location>
</feature>
<dbReference type="Gene3D" id="3.40.50.2300">
    <property type="match status" value="1"/>
</dbReference>
<dbReference type="SMART" id="SM00448">
    <property type="entry name" value="REC"/>
    <property type="match status" value="1"/>
</dbReference>
<sequence>MKRVLIVEDDLIISLTTERMVKKLGFQVVACVTSGEEAVKAAEENKPDVILMDIRLNGQMDGIEATQQILDSLEKTRVIYVTGNTDNAYRERAEQTGYDAYLIKPLRLDDLKSII</sequence>
<evidence type="ECO:0000256" key="1">
    <source>
        <dbReference type="PROSITE-ProRule" id="PRU00169"/>
    </source>
</evidence>
<dbReference type="GO" id="GO:0000160">
    <property type="term" value="P:phosphorelay signal transduction system"/>
    <property type="evidence" value="ECO:0007669"/>
    <property type="project" value="InterPro"/>
</dbReference>
<comment type="caution">
    <text evidence="3">The sequence shown here is derived from an EMBL/GenBank/DDBJ whole genome shotgun (WGS) entry which is preliminary data.</text>
</comment>
<feature type="modified residue" description="4-aspartylphosphate" evidence="1">
    <location>
        <position position="53"/>
    </location>
</feature>
<dbReference type="PANTHER" id="PTHR43228:SF6">
    <property type="entry name" value="RESPONSE REGULATOR RECEIVER"/>
    <property type="match status" value="1"/>
</dbReference>
<dbReference type="SUPFAM" id="SSF52172">
    <property type="entry name" value="CheY-like"/>
    <property type="match status" value="1"/>
</dbReference>
<dbReference type="OrthoDB" id="9796457at2"/>
<dbReference type="InterPro" id="IPR011006">
    <property type="entry name" value="CheY-like_superfamily"/>
</dbReference>
<proteinExistence type="predicted"/>
<organism evidence="3 4">
    <name type="scientific">Rhodohalobacter barkolensis</name>
    <dbReference type="NCBI Taxonomy" id="2053187"/>
    <lineage>
        <taxon>Bacteria</taxon>
        <taxon>Pseudomonadati</taxon>
        <taxon>Balneolota</taxon>
        <taxon>Balneolia</taxon>
        <taxon>Balneolales</taxon>
        <taxon>Balneolaceae</taxon>
        <taxon>Rhodohalobacter</taxon>
    </lineage>
</organism>
<protein>
    <submittedName>
        <fullName evidence="3">Response regulator</fullName>
    </submittedName>
</protein>
<keyword evidence="4" id="KW-1185">Reference proteome</keyword>
<keyword evidence="1" id="KW-0597">Phosphoprotein</keyword>
<dbReference type="AlphaFoldDB" id="A0A2N0VJ04"/>
<dbReference type="RefSeq" id="WP_101071460.1">
    <property type="nucleotide sequence ID" value="NZ_PISP01000001.1"/>
</dbReference>
<dbReference type="Proteomes" id="UP000233398">
    <property type="component" value="Unassembled WGS sequence"/>
</dbReference>
<dbReference type="InterPro" id="IPR052048">
    <property type="entry name" value="ST_Response_Regulator"/>
</dbReference>
<dbReference type="EMBL" id="PISP01000001">
    <property type="protein sequence ID" value="PKD44170.1"/>
    <property type="molecule type" value="Genomic_DNA"/>
</dbReference>
<dbReference type="Pfam" id="PF00072">
    <property type="entry name" value="Response_reg"/>
    <property type="match status" value="1"/>
</dbReference>
<accession>A0A2N0VJ04</accession>
<evidence type="ECO:0000259" key="2">
    <source>
        <dbReference type="PROSITE" id="PS50110"/>
    </source>
</evidence>